<feature type="compositionally biased region" description="Polar residues" evidence="4">
    <location>
        <begin position="197"/>
        <end position="208"/>
    </location>
</feature>
<dbReference type="EMBL" id="WJQU01000004">
    <property type="protein sequence ID" value="KAJ6636144.1"/>
    <property type="molecule type" value="Genomic_DNA"/>
</dbReference>
<feature type="region of interest" description="Disordered" evidence="4">
    <location>
        <begin position="1297"/>
        <end position="1347"/>
    </location>
</feature>
<evidence type="ECO:0000259" key="5">
    <source>
        <dbReference type="SMART" id="SM00746"/>
    </source>
</evidence>
<reference evidence="6" key="1">
    <citation type="submission" date="2022-07" db="EMBL/GenBank/DDBJ databases">
        <authorList>
            <person name="Trinca V."/>
            <person name="Uliana J.V.C."/>
            <person name="Torres T.T."/>
            <person name="Ward R.J."/>
            <person name="Monesi N."/>
        </authorList>
    </citation>
    <scope>NUCLEOTIDE SEQUENCE</scope>
    <source>
        <strain evidence="6">HSMRA1968</strain>
        <tissue evidence="6">Whole embryos</tissue>
    </source>
</reference>
<dbReference type="Pfam" id="PF12012">
    <property type="entry name" value="DUF3504"/>
    <property type="match status" value="1"/>
</dbReference>
<keyword evidence="2" id="KW-0597">Phosphoprotein</keyword>
<proteinExistence type="predicted"/>
<feature type="region of interest" description="Disordered" evidence="4">
    <location>
        <begin position="966"/>
        <end position="1001"/>
    </location>
</feature>
<feature type="domain" description="TRASH" evidence="5">
    <location>
        <begin position="775"/>
        <end position="810"/>
    </location>
</feature>
<dbReference type="OrthoDB" id="10025028at2759"/>
<feature type="region of interest" description="Disordered" evidence="4">
    <location>
        <begin position="1209"/>
        <end position="1236"/>
    </location>
</feature>
<name>A0A9Q0MR55_9DIPT</name>
<dbReference type="Proteomes" id="UP001151699">
    <property type="component" value="Chromosome C"/>
</dbReference>
<feature type="domain" description="TRASH" evidence="5">
    <location>
        <begin position="817"/>
        <end position="858"/>
    </location>
</feature>
<feature type="compositionally biased region" description="Basic and acidic residues" evidence="4">
    <location>
        <begin position="160"/>
        <end position="172"/>
    </location>
</feature>
<evidence type="ECO:0000256" key="3">
    <source>
        <dbReference type="ARBA" id="ARBA00022843"/>
    </source>
</evidence>
<dbReference type="PANTHER" id="PTHR45736">
    <property type="entry name" value="ZINC FINGER MYM-TYPE PROTEIN"/>
    <property type="match status" value="1"/>
</dbReference>
<feature type="compositionally biased region" description="Basic and acidic residues" evidence="4">
    <location>
        <begin position="332"/>
        <end position="361"/>
    </location>
</feature>
<feature type="domain" description="TRASH" evidence="5">
    <location>
        <begin position="684"/>
        <end position="723"/>
    </location>
</feature>
<feature type="compositionally biased region" description="Basic and acidic residues" evidence="4">
    <location>
        <begin position="237"/>
        <end position="248"/>
    </location>
</feature>
<comment type="caution">
    <text evidence="6">The sequence shown here is derived from an EMBL/GenBank/DDBJ whole genome shotgun (WGS) entry which is preliminary data.</text>
</comment>
<feature type="compositionally biased region" description="Acidic residues" evidence="4">
    <location>
        <begin position="1216"/>
        <end position="1227"/>
    </location>
</feature>
<protein>
    <submittedName>
        <fullName evidence="6">Zinc finger MYM-type protein 3</fullName>
    </submittedName>
</protein>
<organism evidence="6 7">
    <name type="scientific">Pseudolycoriella hygida</name>
    <dbReference type="NCBI Taxonomy" id="35572"/>
    <lineage>
        <taxon>Eukaryota</taxon>
        <taxon>Metazoa</taxon>
        <taxon>Ecdysozoa</taxon>
        <taxon>Arthropoda</taxon>
        <taxon>Hexapoda</taxon>
        <taxon>Insecta</taxon>
        <taxon>Pterygota</taxon>
        <taxon>Neoptera</taxon>
        <taxon>Endopterygota</taxon>
        <taxon>Diptera</taxon>
        <taxon>Nematocera</taxon>
        <taxon>Sciaroidea</taxon>
        <taxon>Sciaridae</taxon>
        <taxon>Pseudolycoriella</taxon>
    </lineage>
</organism>
<gene>
    <name evidence="6" type="primary">ZMYM3_0</name>
    <name evidence="6" type="ORF">Bhyg_14731</name>
</gene>
<dbReference type="InterPro" id="IPR011017">
    <property type="entry name" value="TRASH_dom"/>
</dbReference>
<dbReference type="InterPro" id="IPR051284">
    <property type="entry name" value="ZnF_MYMT-QRICH1"/>
</dbReference>
<dbReference type="SMART" id="SM00746">
    <property type="entry name" value="TRASH"/>
    <property type="match status" value="7"/>
</dbReference>
<feature type="compositionally biased region" description="Polar residues" evidence="4">
    <location>
        <begin position="174"/>
        <end position="189"/>
    </location>
</feature>
<evidence type="ECO:0000313" key="6">
    <source>
        <dbReference type="EMBL" id="KAJ6636144.1"/>
    </source>
</evidence>
<feature type="domain" description="TRASH" evidence="5">
    <location>
        <begin position="726"/>
        <end position="764"/>
    </location>
</feature>
<feature type="domain" description="TRASH" evidence="5">
    <location>
        <begin position="864"/>
        <end position="901"/>
    </location>
</feature>
<keyword evidence="3" id="KW-0832">Ubl conjugation</keyword>
<evidence type="ECO:0000313" key="7">
    <source>
        <dbReference type="Proteomes" id="UP001151699"/>
    </source>
</evidence>
<accession>A0A9Q0MR55</accession>
<dbReference type="PANTHER" id="PTHR45736:SF1">
    <property type="entry name" value="WITHOUT CHILDREN, ISOFORM B"/>
    <property type="match status" value="1"/>
</dbReference>
<dbReference type="Pfam" id="PF25561">
    <property type="entry name" value="QRICH1"/>
    <property type="match status" value="1"/>
</dbReference>
<dbReference type="InterPro" id="IPR021893">
    <property type="entry name" value="ZMYM2-like_C"/>
</dbReference>
<feature type="region of interest" description="Disordered" evidence="4">
    <location>
        <begin position="1"/>
        <end position="367"/>
    </location>
</feature>
<keyword evidence="1" id="KW-1017">Isopeptide bond</keyword>
<feature type="compositionally biased region" description="Acidic residues" evidence="4">
    <location>
        <begin position="64"/>
        <end position="75"/>
    </location>
</feature>
<sequence>MDVENRDTNMDDIVNPPTPPLDENSLNDLPGEPISPEVSDSDVYLNADDTFEPTSTTSQKDDAGENADTEPELAAEEAATTEDVTNPVLPNENNDEITTATEQEPKIENEDTGSQNDVMDVDDGNQQSDVEMKEPEPSEPETKPDEATGKETEESSTNILKDESMEEIHENVDNSDLNETSEVDSSMFNETCDADNSALNESSDQSGKNFDDSDSFQNDSLGNEKHRTEEVDMENVEAVRDTSDKGAEDPFDAVRNNTSSNDKTDGADNQNKDQDDMDVHNENEKDDGNESNDETNAGGENYANETTTAEGDDADDIEEGKGVDEELSLLPDAEREISDADKERALQAEEDAAKESTKPNENDQDQAVEVNVNDNDDDANKDGSELPHDDVEITENADAAHAKENLELLAAALKEGEIKEIQGDLFEQTCLECGKVRDCKYTLIDHNSTKFLCEIDCVTAFRGKTDVTYTLSVKKVSILQIADSEQKCVQCSTAKPCKYRMRTTDKGFEYLCGDDCVTSFIGANVEKYIVKKKRYTIEEISETKDERKCVQCVDNKCCQFRFKQDDDEMFICNENCVNLMMKEQPDRFRLKRRSVRVRDLPKRAGIGSATINSSEPIQEQHKIVARTELESEAARLDRDASFVRRCSQCFATVIPNDRSLLWETLDFCNEVCLGQYQNIIGSACTTCHNTVSMTSLGKYCVRFGYEIRQFCQSSCLDEFKKGLKVCSYCQKDISKGPDGFLASIGGQFKDFCSQLCMKKYDDMCNPKKKANQGTCSVCNNLDQVRVEVLIDGHDHGFCSNPCFSAFKFVNNILTDKCAMCSKFFERKSNDAHTIYQDKTKICSMFCSKVCMNIFIITKRQIVPCQWCKVKKYNFDMIEKYSGNNKVMLCSLNCLTLCEVSMNAISMKKLLCDQCGSLVTPQYHLTMSDTSVRNFCTYQCVMSFQSQFQSAPLTLEDKVTGVNSPVPAGLPKRIKAVPPKPAPPPPVTYPKQKNNAKSRKNTTTAATKVPIIANVTSLATGLTTRNKRGQPAISITQLQPVVEIEPLPSNVLNKNLNTYQSSSKRNNISYDPPAPPAPPRVEVNTQIITVPPLPTKVSNMSTMCKPAVANKEILCKPTTVTIGCQTESHLEKKYIVPIPVPIYVPMPMHMYSLPVVTPVPIPLPIPVPVYIPTTRNSANGIMKEIKKIQDKMPTDPFEAELLMMAEMVAGDKKKEETESESEDDDDYGGEGITESNALGEDMLQMALKMASEYEEPAVDLESAMTANTITPSSHPHLSYDGVDDPIQHHHMLLLEQQRQMQGGQRGRKRGPVAQNRNSRTQASPPSKRSRRQEMPVMIPAPEPPREPVEKADANMCLKFTFGVNAWKQWVMTKNADLEKSSIRRKPFKSELLQLTADELNYSLCLFVKEVRKPNGSEYAPDTIYYLVLGIQQYLYENCRIDNIFTDPYYEKFTDCLDDVAKKFSVLYNDSQYIVTRVEEEHLWECKQLGAHSPHVLLSTLMFFNTKHFNLTTVEEHMQLSFSHIMKHWKRNPNQVGASKLPGSRNVLLRFYPPQSSLDNNSRKKKVYEQQENEENPLKCPVKLYEFYLSKCPESVKTRNDVFYLQPERSCVPDSPVWYSTQALGKESLCKMLHRVKMVKEINIALLTS</sequence>
<feature type="compositionally biased region" description="Basic and acidic residues" evidence="4">
    <location>
        <begin position="262"/>
        <end position="288"/>
    </location>
</feature>
<feature type="compositionally biased region" description="Pro residues" evidence="4">
    <location>
        <begin position="977"/>
        <end position="987"/>
    </location>
</feature>
<evidence type="ECO:0000256" key="2">
    <source>
        <dbReference type="ARBA" id="ARBA00022553"/>
    </source>
</evidence>
<feature type="compositionally biased region" description="Polar residues" evidence="4">
    <location>
        <begin position="1313"/>
        <end position="1325"/>
    </location>
</feature>
<feature type="domain" description="TRASH" evidence="5">
    <location>
        <begin position="646"/>
        <end position="680"/>
    </location>
</feature>
<evidence type="ECO:0000256" key="1">
    <source>
        <dbReference type="ARBA" id="ARBA00022499"/>
    </source>
</evidence>
<evidence type="ECO:0000256" key="4">
    <source>
        <dbReference type="SAM" id="MobiDB-lite"/>
    </source>
</evidence>
<dbReference type="InterPro" id="IPR057926">
    <property type="entry name" value="QRICH1_dom"/>
</dbReference>
<feature type="domain" description="TRASH" evidence="5">
    <location>
        <begin position="911"/>
        <end position="947"/>
    </location>
</feature>
<keyword evidence="7" id="KW-1185">Reference proteome</keyword>
<feature type="compositionally biased region" description="Basic and acidic residues" evidence="4">
    <location>
        <begin position="130"/>
        <end position="153"/>
    </location>
</feature>